<dbReference type="AlphaFoldDB" id="A0A843VRX6"/>
<reference evidence="1" key="1">
    <citation type="submission" date="2017-07" db="EMBL/GenBank/DDBJ databases">
        <title>Taro Niue Genome Assembly and Annotation.</title>
        <authorList>
            <person name="Atibalentja N."/>
            <person name="Keating K."/>
            <person name="Fields C.J."/>
        </authorList>
    </citation>
    <scope>NUCLEOTIDE SEQUENCE</scope>
    <source>
        <strain evidence="1">Niue_2</strain>
        <tissue evidence="1">Leaf</tissue>
    </source>
</reference>
<sequence length="86" mass="9690">MHGKQSQEILARSRKNIDLGPFLRNEKAEMSQILPRSLLFDHPETKPRSDMANLALMEGRIARIGPGSLDLGSDRRLGIRLWGEVP</sequence>
<comment type="caution">
    <text evidence="1">The sequence shown here is derived from an EMBL/GenBank/DDBJ whole genome shotgun (WGS) entry which is preliminary data.</text>
</comment>
<evidence type="ECO:0000313" key="2">
    <source>
        <dbReference type="Proteomes" id="UP000652761"/>
    </source>
</evidence>
<accession>A0A843VRX6</accession>
<proteinExistence type="predicted"/>
<dbReference type="EMBL" id="NMUH01002093">
    <property type="protein sequence ID" value="MQL97746.1"/>
    <property type="molecule type" value="Genomic_DNA"/>
</dbReference>
<dbReference type="Proteomes" id="UP000652761">
    <property type="component" value="Unassembled WGS sequence"/>
</dbReference>
<evidence type="ECO:0000313" key="1">
    <source>
        <dbReference type="EMBL" id="MQL97746.1"/>
    </source>
</evidence>
<protein>
    <submittedName>
        <fullName evidence="1">Uncharacterized protein</fullName>
    </submittedName>
</protein>
<name>A0A843VRX6_COLES</name>
<keyword evidence="2" id="KW-1185">Reference proteome</keyword>
<organism evidence="1 2">
    <name type="scientific">Colocasia esculenta</name>
    <name type="common">Wild taro</name>
    <name type="synonym">Arum esculentum</name>
    <dbReference type="NCBI Taxonomy" id="4460"/>
    <lineage>
        <taxon>Eukaryota</taxon>
        <taxon>Viridiplantae</taxon>
        <taxon>Streptophyta</taxon>
        <taxon>Embryophyta</taxon>
        <taxon>Tracheophyta</taxon>
        <taxon>Spermatophyta</taxon>
        <taxon>Magnoliopsida</taxon>
        <taxon>Liliopsida</taxon>
        <taxon>Araceae</taxon>
        <taxon>Aroideae</taxon>
        <taxon>Colocasieae</taxon>
        <taxon>Colocasia</taxon>
    </lineage>
</organism>
<gene>
    <name evidence="1" type="ORF">Taro_030443</name>
</gene>